<feature type="coiled-coil region" evidence="1">
    <location>
        <begin position="11"/>
        <end position="38"/>
    </location>
</feature>
<dbReference type="PANTHER" id="PTHR21510">
    <property type="entry name" value="AKNA DOMAIN-CONTAINING PROTEIN"/>
    <property type="match status" value="1"/>
</dbReference>
<accession>A0A3S1BS85</accession>
<reference evidence="3 4" key="1">
    <citation type="submission" date="2019-01" db="EMBL/GenBank/DDBJ databases">
        <title>A draft genome assembly of the solar-powered sea slug Elysia chlorotica.</title>
        <authorList>
            <person name="Cai H."/>
            <person name="Li Q."/>
            <person name="Fang X."/>
            <person name="Li J."/>
            <person name="Curtis N.E."/>
            <person name="Altenburger A."/>
            <person name="Shibata T."/>
            <person name="Feng M."/>
            <person name="Maeda T."/>
            <person name="Schwartz J.A."/>
            <person name="Shigenobu S."/>
            <person name="Lundholm N."/>
            <person name="Nishiyama T."/>
            <person name="Yang H."/>
            <person name="Hasebe M."/>
            <person name="Li S."/>
            <person name="Pierce S.K."/>
            <person name="Wang J."/>
        </authorList>
    </citation>
    <scope>NUCLEOTIDE SEQUENCE [LARGE SCALE GENOMIC DNA]</scope>
    <source>
        <strain evidence="3">EC2010</strain>
        <tissue evidence="3">Whole organism of an adult</tissue>
    </source>
</reference>
<evidence type="ECO:0000256" key="2">
    <source>
        <dbReference type="SAM" id="MobiDB-lite"/>
    </source>
</evidence>
<dbReference type="EMBL" id="RQTK01000108">
    <property type="protein sequence ID" value="RUS87544.1"/>
    <property type="molecule type" value="Genomic_DNA"/>
</dbReference>
<dbReference type="InterPro" id="IPR052655">
    <property type="entry name" value="AKNA_Centrosome-Trans_reg"/>
</dbReference>
<proteinExistence type="predicted"/>
<feature type="compositionally biased region" description="Basic and acidic residues" evidence="2">
    <location>
        <begin position="205"/>
        <end position="215"/>
    </location>
</feature>
<protein>
    <submittedName>
        <fullName evidence="3">Uncharacterized protein</fullName>
    </submittedName>
</protein>
<dbReference type="AlphaFoldDB" id="A0A3S1BS85"/>
<evidence type="ECO:0000313" key="3">
    <source>
        <dbReference type="EMBL" id="RUS87544.1"/>
    </source>
</evidence>
<name>A0A3S1BS85_ELYCH</name>
<gene>
    <name evidence="3" type="ORF">EGW08_004720</name>
</gene>
<dbReference type="OrthoDB" id="10035553at2759"/>
<feature type="non-terminal residue" evidence="3">
    <location>
        <position position="1"/>
    </location>
</feature>
<comment type="caution">
    <text evidence="3">The sequence shown here is derived from an EMBL/GenBank/DDBJ whole genome shotgun (WGS) entry which is preliminary data.</text>
</comment>
<feature type="compositionally biased region" description="Polar residues" evidence="2">
    <location>
        <begin position="108"/>
        <end position="118"/>
    </location>
</feature>
<evidence type="ECO:0000313" key="4">
    <source>
        <dbReference type="Proteomes" id="UP000271974"/>
    </source>
</evidence>
<feature type="non-terminal residue" evidence="3">
    <location>
        <position position="239"/>
    </location>
</feature>
<dbReference type="PANTHER" id="PTHR21510:SF13">
    <property type="entry name" value="AKNA DOMAIN-CONTAINING PROTEIN"/>
    <property type="match status" value="1"/>
</dbReference>
<dbReference type="Proteomes" id="UP000271974">
    <property type="component" value="Unassembled WGS sequence"/>
</dbReference>
<keyword evidence="4" id="KW-1185">Reference proteome</keyword>
<keyword evidence="1" id="KW-0175">Coiled coil</keyword>
<organism evidence="3 4">
    <name type="scientific">Elysia chlorotica</name>
    <name type="common">Eastern emerald elysia</name>
    <name type="synonym">Sea slug</name>
    <dbReference type="NCBI Taxonomy" id="188477"/>
    <lineage>
        <taxon>Eukaryota</taxon>
        <taxon>Metazoa</taxon>
        <taxon>Spiralia</taxon>
        <taxon>Lophotrochozoa</taxon>
        <taxon>Mollusca</taxon>
        <taxon>Gastropoda</taxon>
        <taxon>Heterobranchia</taxon>
        <taxon>Euthyneura</taxon>
        <taxon>Panpulmonata</taxon>
        <taxon>Sacoglossa</taxon>
        <taxon>Placobranchoidea</taxon>
        <taxon>Plakobranchidae</taxon>
        <taxon>Elysia</taxon>
    </lineage>
</organism>
<evidence type="ECO:0000256" key="1">
    <source>
        <dbReference type="SAM" id="Coils"/>
    </source>
</evidence>
<sequence>WNSLSQGQLTLEQQEQLLDQIKGDHDKLRRTYLQAKDDYNVLRRSGVVDKDSINFDENKELEGQLFRLGMRFDEVHETVETNLKDRPTQRQPFQTDTNNNRAEGGKSGATTPVNTTADAASKGRPLSRLSSLDATEEAVFERRVEGLREEYNENMDAYCKLKYSADSSPEGETEIETVVKRLNEICTEMPDMFRLSPEIQARWEKLNRREQEAKSQRQSPVPPSPRTRGPRRSPVVSLL</sequence>
<feature type="region of interest" description="Disordered" evidence="2">
    <location>
        <begin position="80"/>
        <end position="130"/>
    </location>
</feature>
<feature type="compositionally biased region" description="Polar residues" evidence="2">
    <location>
        <begin position="89"/>
        <end position="101"/>
    </location>
</feature>
<feature type="region of interest" description="Disordered" evidence="2">
    <location>
        <begin position="205"/>
        <end position="239"/>
    </location>
</feature>